<keyword evidence="9" id="KW-1185">Reference proteome</keyword>
<dbReference type="PANTHER" id="PTHR30294:SF29">
    <property type="entry name" value="MULTIDRUG ABC TRANSPORTER PERMEASE YBHS-RELATED"/>
    <property type="match status" value="1"/>
</dbReference>
<dbReference type="STRING" id="168384.SAMN05660368_02572"/>
<dbReference type="GO" id="GO:0005886">
    <property type="term" value="C:plasma membrane"/>
    <property type="evidence" value="ECO:0007669"/>
    <property type="project" value="UniProtKB-SubCell"/>
</dbReference>
<evidence type="ECO:0000256" key="1">
    <source>
        <dbReference type="ARBA" id="ARBA00004651"/>
    </source>
</evidence>
<feature type="domain" description="ABC-2 type transporter transmembrane" evidence="7">
    <location>
        <begin position="26"/>
        <end position="414"/>
    </location>
</feature>
<reference evidence="8" key="1">
    <citation type="submission" date="2009-07" db="EMBL/GenBank/DDBJ databases">
        <authorList>
            <person name="Weinstock G."/>
            <person name="Sodergren E."/>
            <person name="Clifton S."/>
            <person name="Fulton L."/>
            <person name="Fulton B."/>
            <person name="Courtney L."/>
            <person name="Fronick C."/>
            <person name="Harrison M."/>
            <person name="Strong C."/>
            <person name="Farmer C."/>
            <person name="Delahaunty K."/>
            <person name="Markovic C."/>
            <person name="Hall O."/>
            <person name="Minx P."/>
            <person name="Tomlinson C."/>
            <person name="Mitreva M."/>
            <person name="Nelson J."/>
            <person name="Hou S."/>
            <person name="Wollam A."/>
            <person name="Pepin K.H."/>
            <person name="Johnson M."/>
            <person name="Bhonagiri V."/>
            <person name="Nash W.E."/>
            <person name="Warren W."/>
            <person name="Chinwalla A."/>
            <person name="Mardis E.R."/>
            <person name="Wilson R.K."/>
        </authorList>
    </citation>
    <scope>NUCLEOTIDE SEQUENCE [LARGE SCALE GENOMIC DNA]</scope>
    <source>
        <strain evidence="8">DSM 14469</strain>
    </source>
</reference>
<evidence type="ECO:0000256" key="5">
    <source>
        <dbReference type="ARBA" id="ARBA00023136"/>
    </source>
</evidence>
<dbReference type="OrthoDB" id="2020065at2"/>
<keyword evidence="5 6" id="KW-0472">Membrane</keyword>
<sequence length="442" mass="48147">MKSIGTIFSFTFMQHVKGKGYRNATILVTVLCFLLPALIMPAIEYFGKEEHYESKITKVYVIDEEQDLADYSFLNSADAEQFQNVTYEMADSVDTAAAQAASDGYAVILAVEKQGDSYQLSVLLPEDTELTQKDADAYAEYIERYFRYVLIQKSKLAYTQIAELTMPIEIAVRDTEIQEGETDEYAAAREIFSMILPYLNIMILYFMILAYGQGTANSAIMEKTSKLMDLFLVSVKPGAMLLGKVFATAASGILQLFCWLAGLAGGFAAGAQLVKAINPQSDMAILQLFDAFGSISGMFTPSGVILALLMLAAGLLLYCSLAAIGGAIAEKPEDLSSTNILFVLILIISFFATMYSGGTNADVSWDAVTWQVWMPFTAILVAPTKILLGGMSTPQAIGSLGIVLLTVVLVTLLAGKLYKMMSLYKGNLPGPAKLMEMLKDDK</sequence>
<dbReference type="Proteomes" id="UP000005561">
    <property type="component" value="Unassembled WGS sequence"/>
</dbReference>
<keyword evidence="2" id="KW-1003">Cell membrane</keyword>
<dbReference type="RefSeq" id="WP_006863048.1">
    <property type="nucleotide sequence ID" value="NZ_ACCL02000016.1"/>
</dbReference>
<feature type="transmembrane region" description="Helical" evidence="6">
    <location>
        <begin position="400"/>
        <end position="418"/>
    </location>
</feature>
<feature type="transmembrane region" description="Helical" evidence="6">
    <location>
        <begin position="191"/>
        <end position="210"/>
    </location>
</feature>
<feature type="transmembrane region" description="Helical" evidence="6">
    <location>
        <begin position="305"/>
        <end position="328"/>
    </location>
</feature>
<evidence type="ECO:0000256" key="4">
    <source>
        <dbReference type="ARBA" id="ARBA00022989"/>
    </source>
</evidence>
<comment type="caution">
    <text evidence="8">The sequence shown here is derived from an EMBL/GenBank/DDBJ whole genome shotgun (WGS) entry which is preliminary data.</text>
</comment>
<gene>
    <name evidence="8" type="ORF">BRYFOR_08271</name>
</gene>
<evidence type="ECO:0000313" key="9">
    <source>
        <dbReference type="Proteomes" id="UP000005561"/>
    </source>
</evidence>
<dbReference type="InterPro" id="IPR051449">
    <property type="entry name" value="ABC-2_transporter_component"/>
</dbReference>
<dbReference type="Pfam" id="PF12698">
    <property type="entry name" value="ABC2_membrane_3"/>
    <property type="match status" value="1"/>
</dbReference>
<dbReference type="AlphaFoldDB" id="C6LI00"/>
<name>C6LI00_9FIRM</name>
<evidence type="ECO:0000259" key="7">
    <source>
        <dbReference type="Pfam" id="PF12698"/>
    </source>
</evidence>
<dbReference type="PANTHER" id="PTHR30294">
    <property type="entry name" value="MEMBRANE COMPONENT OF ABC TRANSPORTER YHHJ-RELATED"/>
    <property type="match status" value="1"/>
</dbReference>
<feature type="transmembrane region" description="Helical" evidence="6">
    <location>
        <begin position="21"/>
        <end position="43"/>
    </location>
</feature>
<keyword evidence="3 6" id="KW-0812">Transmembrane</keyword>
<proteinExistence type="predicted"/>
<evidence type="ECO:0000256" key="2">
    <source>
        <dbReference type="ARBA" id="ARBA00022475"/>
    </source>
</evidence>
<keyword evidence="4 6" id="KW-1133">Transmembrane helix</keyword>
<comment type="subcellular location">
    <subcellularLocation>
        <location evidence="1">Cell membrane</location>
        <topology evidence="1">Multi-pass membrane protein</topology>
    </subcellularLocation>
</comment>
<evidence type="ECO:0000313" key="8">
    <source>
        <dbReference type="EMBL" id="EET59655.1"/>
    </source>
</evidence>
<dbReference type="EMBL" id="ACCL02000016">
    <property type="protein sequence ID" value="EET59655.1"/>
    <property type="molecule type" value="Genomic_DNA"/>
</dbReference>
<organism evidence="8 9">
    <name type="scientific">Marvinbryantia formatexigens DSM 14469</name>
    <dbReference type="NCBI Taxonomy" id="478749"/>
    <lineage>
        <taxon>Bacteria</taxon>
        <taxon>Bacillati</taxon>
        <taxon>Bacillota</taxon>
        <taxon>Clostridia</taxon>
        <taxon>Lachnospirales</taxon>
        <taxon>Lachnospiraceae</taxon>
        <taxon>Marvinbryantia</taxon>
    </lineage>
</organism>
<dbReference type="InterPro" id="IPR013525">
    <property type="entry name" value="ABC2_TM"/>
</dbReference>
<feature type="transmembrane region" description="Helical" evidence="6">
    <location>
        <begin position="370"/>
        <end position="388"/>
    </location>
</feature>
<evidence type="ECO:0000256" key="6">
    <source>
        <dbReference type="SAM" id="Phobius"/>
    </source>
</evidence>
<dbReference type="eggNOG" id="COG1668">
    <property type="taxonomic scope" value="Bacteria"/>
</dbReference>
<feature type="transmembrane region" description="Helical" evidence="6">
    <location>
        <begin position="340"/>
        <end position="358"/>
    </location>
</feature>
<dbReference type="GO" id="GO:0140359">
    <property type="term" value="F:ABC-type transporter activity"/>
    <property type="evidence" value="ECO:0007669"/>
    <property type="project" value="InterPro"/>
</dbReference>
<accession>C6LI00</accession>
<evidence type="ECO:0000256" key="3">
    <source>
        <dbReference type="ARBA" id="ARBA00022692"/>
    </source>
</evidence>
<protein>
    <recommendedName>
        <fullName evidence="7">ABC-2 type transporter transmembrane domain-containing protein</fullName>
    </recommendedName>
</protein>